<dbReference type="InterPro" id="IPR002716">
    <property type="entry name" value="PIN_dom"/>
</dbReference>
<dbReference type="EMBL" id="JFZA02000010">
    <property type="protein sequence ID" value="KFG90849.1"/>
    <property type="molecule type" value="Genomic_DNA"/>
</dbReference>
<dbReference type="STRING" id="76947.GCA_002080435_03967"/>
<comment type="caution">
    <text evidence="2">The sequence shown here is derived from an EMBL/GenBank/DDBJ whole genome shotgun (WGS) entry which is preliminary data.</text>
</comment>
<protein>
    <recommendedName>
        <fullName evidence="1">PIN domain-containing protein</fullName>
    </recommendedName>
</protein>
<dbReference type="AlphaFoldDB" id="A0A086PBT1"/>
<organism evidence="2 3">
    <name type="scientific">Sphingobium herbicidovorans (strain ATCC 700291 / DSM 11019 / CCUG 56400 / KCTC 2939 / LMG 18315 / NBRC 16415 / MH)</name>
    <name type="common">Sphingomonas herbicidovorans</name>
    <dbReference type="NCBI Taxonomy" id="1219045"/>
    <lineage>
        <taxon>Bacteria</taxon>
        <taxon>Pseudomonadati</taxon>
        <taxon>Pseudomonadota</taxon>
        <taxon>Alphaproteobacteria</taxon>
        <taxon>Sphingomonadales</taxon>
        <taxon>Sphingomonadaceae</taxon>
        <taxon>Sphingobium</taxon>
    </lineage>
</organism>
<gene>
    <name evidence="2" type="ORF">BV98_001380</name>
</gene>
<proteinExistence type="predicted"/>
<evidence type="ECO:0000313" key="3">
    <source>
        <dbReference type="Proteomes" id="UP000024284"/>
    </source>
</evidence>
<dbReference type="RefSeq" id="WP_231567963.1">
    <property type="nucleotide sequence ID" value="NZ_BCZD01000037.1"/>
</dbReference>
<name>A0A086PBT1_SPHHM</name>
<keyword evidence="3" id="KW-1185">Reference proteome</keyword>
<reference evidence="2" key="1">
    <citation type="submission" date="2014-08" db="EMBL/GenBank/DDBJ databases">
        <title>Draft genome sequences of Sphingobium herbicidovorans.</title>
        <authorList>
            <person name="Gan H.M."/>
            <person name="Gan H.Y."/>
            <person name="Savka M.A."/>
        </authorList>
    </citation>
    <scope>NUCLEOTIDE SEQUENCE [LARGE SCALE GENOMIC DNA]</scope>
    <source>
        <strain evidence="2">NBRC 16415</strain>
    </source>
</reference>
<dbReference type="PATRIC" id="fig|1219045.3.peg.1412"/>
<evidence type="ECO:0000313" key="2">
    <source>
        <dbReference type="EMBL" id="KFG90849.1"/>
    </source>
</evidence>
<dbReference type="eggNOG" id="COG1569">
    <property type="taxonomic scope" value="Bacteria"/>
</dbReference>
<dbReference type="Proteomes" id="UP000024284">
    <property type="component" value="Unassembled WGS sequence"/>
</dbReference>
<sequence length="127" mass="14159">MFANRYTALIEACTLVIVPRRDLLLTLAGAEFFRVRWSPRILAETRAALEKIFAERRIENASARAERSVDAMQRAFPEPLVDAHASVAAMTFGLPDMNDEHVLTATVQTQAIVTETSAIFQQAFSHP</sequence>
<evidence type="ECO:0000259" key="1">
    <source>
        <dbReference type="Pfam" id="PF13470"/>
    </source>
</evidence>
<accession>A0A086PBT1</accession>
<feature type="domain" description="PIN" evidence="1">
    <location>
        <begin position="21"/>
        <end position="114"/>
    </location>
</feature>
<dbReference type="Pfam" id="PF13470">
    <property type="entry name" value="PIN_3"/>
    <property type="match status" value="1"/>
</dbReference>